<dbReference type="CDD" id="cd17535">
    <property type="entry name" value="REC_NarL-like"/>
    <property type="match status" value="1"/>
</dbReference>
<dbReference type="PROSITE" id="PS50043">
    <property type="entry name" value="HTH_LUXR_2"/>
    <property type="match status" value="1"/>
</dbReference>
<protein>
    <recommendedName>
        <fullName evidence="10">Response regulator receiver domain-containing protein</fullName>
    </recommendedName>
</protein>
<name>W5IGK7_SCAIO</name>
<evidence type="ECO:0000256" key="1">
    <source>
        <dbReference type="ARBA" id="ARBA00022553"/>
    </source>
</evidence>
<dbReference type="SUPFAM" id="SSF52172">
    <property type="entry name" value="CheY-like"/>
    <property type="match status" value="1"/>
</dbReference>
<dbReference type="GO" id="GO:0000160">
    <property type="term" value="P:phosphorelay signal transduction system"/>
    <property type="evidence" value="ECO:0007669"/>
    <property type="project" value="InterPro"/>
</dbReference>
<evidence type="ECO:0000256" key="3">
    <source>
        <dbReference type="ARBA" id="ARBA00023125"/>
    </source>
</evidence>
<evidence type="ECO:0008006" key="10">
    <source>
        <dbReference type="Google" id="ProtNLM"/>
    </source>
</evidence>
<dbReference type="Pfam" id="PF00072">
    <property type="entry name" value="Response_reg"/>
    <property type="match status" value="1"/>
</dbReference>
<dbReference type="Gene3D" id="3.40.50.2300">
    <property type="match status" value="1"/>
</dbReference>
<dbReference type="InterPro" id="IPR000792">
    <property type="entry name" value="Tscrpt_reg_LuxR_C"/>
</dbReference>
<evidence type="ECO:0000259" key="7">
    <source>
        <dbReference type="PROSITE" id="PS50110"/>
    </source>
</evidence>
<dbReference type="PRINTS" id="PR00038">
    <property type="entry name" value="HTHLUXR"/>
</dbReference>
<proteinExistence type="predicted"/>
<feature type="modified residue" description="4-aspartylphosphate" evidence="5">
    <location>
        <position position="59"/>
    </location>
</feature>
<dbReference type="SMART" id="SM00448">
    <property type="entry name" value="REC"/>
    <property type="match status" value="1"/>
</dbReference>
<dbReference type="eggNOG" id="COG2197">
    <property type="taxonomic scope" value="Bacteria"/>
</dbReference>
<dbReference type="GO" id="GO:0003677">
    <property type="term" value="F:DNA binding"/>
    <property type="evidence" value="ECO:0007669"/>
    <property type="project" value="UniProtKB-KW"/>
</dbReference>
<organism evidence="8 9">
    <name type="scientific">Scardovia inopinata F0304</name>
    <dbReference type="NCBI Taxonomy" id="641146"/>
    <lineage>
        <taxon>Bacteria</taxon>
        <taxon>Bacillati</taxon>
        <taxon>Actinomycetota</taxon>
        <taxon>Actinomycetes</taxon>
        <taxon>Bifidobacteriales</taxon>
        <taxon>Bifidobacteriaceae</taxon>
        <taxon>Scardovia</taxon>
    </lineage>
</organism>
<dbReference type="InterPro" id="IPR058245">
    <property type="entry name" value="NreC/VraR/RcsB-like_REC"/>
</dbReference>
<dbReference type="RefSeq" id="WP_006293418.1">
    <property type="nucleotide sequence ID" value="NZ_GG770226.1"/>
</dbReference>
<dbReference type="PROSITE" id="PS50110">
    <property type="entry name" value="RESPONSE_REGULATORY"/>
    <property type="match status" value="1"/>
</dbReference>
<dbReference type="CDD" id="cd06170">
    <property type="entry name" value="LuxR_C_like"/>
    <property type="match status" value="1"/>
</dbReference>
<dbReference type="AlphaFoldDB" id="W5IGK7"/>
<dbReference type="InterPro" id="IPR016032">
    <property type="entry name" value="Sig_transdc_resp-reg_C-effctor"/>
</dbReference>
<evidence type="ECO:0000259" key="6">
    <source>
        <dbReference type="PROSITE" id="PS50043"/>
    </source>
</evidence>
<feature type="domain" description="HTH luxR-type" evidence="6">
    <location>
        <begin position="147"/>
        <end position="212"/>
    </location>
</feature>
<dbReference type="SUPFAM" id="SSF46894">
    <property type="entry name" value="C-terminal effector domain of the bipartite response regulators"/>
    <property type="match status" value="1"/>
</dbReference>
<keyword evidence="4" id="KW-0804">Transcription</keyword>
<dbReference type="SMART" id="SM00421">
    <property type="entry name" value="HTH_LUXR"/>
    <property type="match status" value="1"/>
</dbReference>
<dbReference type="InterPro" id="IPR039420">
    <property type="entry name" value="WalR-like"/>
</dbReference>
<gene>
    <name evidence="8" type="ORF">HMPREF9020_01035</name>
</gene>
<dbReference type="HOGENOM" id="CLU_000445_90_10_11"/>
<evidence type="ECO:0000256" key="2">
    <source>
        <dbReference type="ARBA" id="ARBA00023015"/>
    </source>
</evidence>
<dbReference type="EMBL" id="ADCX01000006">
    <property type="protein sequence ID" value="EFG25967.1"/>
    <property type="molecule type" value="Genomic_DNA"/>
</dbReference>
<dbReference type="PANTHER" id="PTHR43214:SF24">
    <property type="entry name" value="TRANSCRIPTIONAL REGULATORY PROTEIN NARL-RELATED"/>
    <property type="match status" value="1"/>
</dbReference>
<dbReference type="Proteomes" id="UP000005777">
    <property type="component" value="Unassembled WGS sequence"/>
</dbReference>
<reference evidence="8 9" key="1">
    <citation type="submission" date="2012-01" db="EMBL/GenBank/DDBJ databases">
        <title>The Genome Sequence of Scardovia inopinata F0304.</title>
        <authorList>
            <consortium name="The Broad Institute Genome Sequencing Platform"/>
            <person name="Ward D."/>
            <person name="Earl A."/>
            <person name="Feldgarden M."/>
            <person name="Gevers D."/>
            <person name="Young S."/>
            <person name="Zeng Q."/>
            <person name="Koehrsen M."/>
            <person name="Alvarado L."/>
            <person name="Berlin A.M."/>
            <person name="Borenstein D."/>
            <person name="Chapman S.B."/>
            <person name="Chen Z."/>
            <person name="Engels R."/>
            <person name="Freedman E."/>
            <person name="Gellesch M."/>
            <person name="Goldberg J."/>
            <person name="Griggs A."/>
            <person name="Gujja S."/>
            <person name="Heilman E.R."/>
            <person name="Heiman D.I."/>
            <person name="Hepburn T.A."/>
            <person name="Howarth C."/>
            <person name="Jen D."/>
            <person name="Larson L."/>
            <person name="Mehta T."/>
            <person name="Park D."/>
            <person name="Pearson M."/>
            <person name="Richards J."/>
            <person name="Roberts A."/>
            <person name="Saif S."/>
            <person name="Shea T.D."/>
            <person name="Shenoy N."/>
            <person name="Sisk P."/>
            <person name="Stolte C."/>
            <person name="Sykes S.N."/>
            <person name="Walk T."/>
            <person name="White J."/>
            <person name="Yandava C."/>
            <person name="Izard J."/>
            <person name="Baranova O.V."/>
            <person name="Blanton J.M."/>
            <person name="Tanner A.C."/>
            <person name="Dewhirst F."/>
            <person name="Haas B."/>
            <person name="Nusbaum C."/>
            <person name="Birren B."/>
        </authorList>
    </citation>
    <scope>NUCLEOTIDE SEQUENCE [LARGE SCALE GENOMIC DNA]</scope>
    <source>
        <strain evidence="8 9">F0304</strain>
    </source>
</reference>
<feature type="domain" description="Response regulatory" evidence="7">
    <location>
        <begin position="8"/>
        <end position="124"/>
    </location>
</feature>
<keyword evidence="1 5" id="KW-0597">Phosphoprotein</keyword>
<dbReference type="GO" id="GO:0006355">
    <property type="term" value="P:regulation of DNA-templated transcription"/>
    <property type="evidence" value="ECO:0007669"/>
    <property type="project" value="InterPro"/>
</dbReference>
<accession>W5IGK7</accession>
<dbReference type="InterPro" id="IPR011006">
    <property type="entry name" value="CheY-like_superfamily"/>
</dbReference>
<keyword evidence="2" id="KW-0805">Transcription regulation</keyword>
<keyword evidence="9" id="KW-1185">Reference proteome</keyword>
<dbReference type="InterPro" id="IPR001789">
    <property type="entry name" value="Sig_transdc_resp-reg_receiver"/>
</dbReference>
<dbReference type="PANTHER" id="PTHR43214">
    <property type="entry name" value="TWO-COMPONENT RESPONSE REGULATOR"/>
    <property type="match status" value="1"/>
</dbReference>
<comment type="caution">
    <text evidence="8">The sequence shown here is derived from an EMBL/GenBank/DDBJ whole genome shotgun (WGS) entry which is preliminary data.</text>
</comment>
<dbReference type="Pfam" id="PF00196">
    <property type="entry name" value="GerE"/>
    <property type="match status" value="1"/>
</dbReference>
<evidence type="ECO:0000313" key="8">
    <source>
        <dbReference type="EMBL" id="EFG25967.1"/>
    </source>
</evidence>
<keyword evidence="3" id="KW-0238">DNA-binding</keyword>
<evidence type="ECO:0000313" key="9">
    <source>
        <dbReference type="Proteomes" id="UP000005777"/>
    </source>
</evidence>
<sequence length="214" mass="23237">MPSSSQTHVLIADDNPAIRASLTALISSQEDMDVVAEAADGSEAVDLALSHRPEVILMDVQMPILSGLDAARMLMKSSAPPKIIMLTVFDFDEYVYDALHAGATGFLLKNSSPATILDAVRSCSFDASLLSPRITQRLIEKLAPRKPDALVNSLTKREKETLILIGKGMTNAELAQELFITETSARTYVSRIMAKLNISSRAQLVIFAYENGLV</sequence>
<evidence type="ECO:0000256" key="5">
    <source>
        <dbReference type="PROSITE-ProRule" id="PRU00169"/>
    </source>
</evidence>
<evidence type="ECO:0000256" key="4">
    <source>
        <dbReference type="ARBA" id="ARBA00023163"/>
    </source>
</evidence>